<feature type="transmembrane region" description="Helical" evidence="2">
    <location>
        <begin position="49"/>
        <end position="70"/>
    </location>
</feature>
<keyword evidence="2" id="KW-0472">Membrane</keyword>
<keyword evidence="2" id="KW-1133">Transmembrane helix</keyword>
<organism evidence="3 4">
    <name type="scientific">Chelonia mydas</name>
    <name type="common">Green sea-turtle</name>
    <name type="synonym">Chelonia agassizi</name>
    <dbReference type="NCBI Taxonomy" id="8469"/>
    <lineage>
        <taxon>Eukaryota</taxon>
        <taxon>Metazoa</taxon>
        <taxon>Chordata</taxon>
        <taxon>Craniata</taxon>
        <taxon>Vertebrata</taxon>
        <taxon>Euteleostomi</taxon>
        <taxon>Archelosauria</taxon>
        <taxon>Testudinata</taxon>
        <taxon>Testudines</taxon>
        <taxon>Cryptodira</taxon>
        <taxon>Durocryptodira</taxon>
        <taxon>Americhelydia</taxon>
        <taxon>Chelonioidea</taxon>
        <taxon>Cheloniidae</taxon>
        <taxon>Chelonia</taxon>
    </lineage>
</organism>
<evidence type="ECO:0000256" key="2">
    <source>
        <dbReference type="SAM" id="Phobius"/>
    </source>
</evidence>
<keyword evidence="2" id="KW-0812">Transmembrane</keyword>
<dbReference type="Proteomes" id="UP000031443">
    <property type="component" value="Unassembled WGS sequence"/>
</dbReference>
<reference evidence="4" key="1">
    <citation type="journal article" date="2013" name="Nat. Genet.">
        <title>The draft genomes of soft-shell turtle and green sea turtle yield insights into the development and evolution of the turtle-specific body plan.</title>
        <authorList>
            <person name="Wang Z."/>
            <person name="Pascual-Anaya J."/>
            <person name="Zadissa A."/>
            <person name="Li W."/>
            <person name="Niimura Y."/>
            <person name="Huang Z."/>
            <person name="Li C."/>
            <person name="White S."/>
            <person name="Xiong Z."/>
            <person name="Fang D."/>
            <person name="Wang B."/>
            <person name="Ming Y."/>
            <person name="Chen Y."/>
            <person name="Zheng Y."/>
            <person name="Kuraku S."/>
            <person name="Pignatelli M."/>
            <person name="Herrero J."/>
            <person name="Beal K."/>
            <person name="Nozawa M."/>
            <person name="Li Q."/>
            <person name="Wang J."/>
            <person name="Zhang H."/>
            <person name="Yu L."/>
            <person name="Shigenobu S."/>
            <person name="Wang J."/>
            <person name="Liu J."/>
            <person name="Flicek P."/>
            <person name="Searle S."/>
            <person name="Wang J."/>
            <person name="Kuratani S."/>
            <person name="Yin Y."/>
            <person name="Aken B."/>
            <person name="Zhang G."/>
            <person name="Irie N."/>
        </authorList>
    </citation>
    <scope>NUCLEOTIDE SEQUENCE [LARGE SCALE GENOMIC DNA]</scope>
</reference>
<gene>
    <name evidence="3" type="ORF">UY3_18180</name>
</gene>
<dbReference type="EMBL" id="KB598656">
    <property type="protein sequence ID" value="EMP24726.1"/>
    <property type="molecule type" value="Genomic_DNA"/>
</dbReference>
<evidence type="ECO:0000313" key="4">
    <source>
        <dbReference type="Proteomes" id="UP000031443"/>
    </source>
</evidence>
<feature type="region of interest" description="Disordered" evidence="1">
    <location>
        <begin position="1"/>
        <end position="35"/>
    </location>
</feature>
<name>M7AI82_CHEMY</name>
<accession>M7AI82</accession>
<sequence>MGPVGSGSQHIPQPGPPAGESGDQPNLRTWQVPITPHPHPDFSHLLSGYPTFGFIFLFTSGSLTLLRALLITRRRAAGVRGADRARGSEESTK</sequence>
<evidence type="ECO:0000313" key="3">
    <source>
        <dbReference type="EMBL" id="EMP24726.1"/>
    </source>
</evidence>
<evidence type="ECO:0000256" key="1">
    <source>
        <dbReference type="SAM" id="MobiDB-lite"/>
    </source>
</evidence>
<proteinExistence type="predicted"/>
<protein>
    <submittedName>
        <fullName evidence="3">Uncharacterized protein</fullName>
    </submittedName>
</protein>
<feature type="compositionally biased region" description="Polar residues" evidence="1">
    <location>
        <begin position="1"/>
        <end position="11"/>
    </location>
</feature>
<dbReference type="AlphaFoldDB" id="M7AI82"/>
<keyword evidence="4" id="KW-1185">Reference proteome</keyword>